<gene>
    <name evidence="12" type="ordered locus">Bphy_0660</name>
</gene>
<dbReference type="AlphaFoldDB" id="B2JEH3"/>
<evidence type="ECO:0000256" key="4">
    <source>
        <dbReference type="ARBA" id="ARBA00022989"/>
    </source>
</evidence>
<feature type="transmembrane region" description="Helical" evidence="11">
    <location>
        <begin position="213"/>
        <end position="237"/>
    </location>
</feature>
<evidence type="ECO:0000313" key="12">
    <source>
        <dbReference type="EMBL" id="ACC69850.1"/>
    </source>
</evidence>
<protein>
    <submittedName>
        <fullName evidence="12">Chloride channel core</fullName>
    </submittedName>
</protein>
<keyword evidence="9" id="KW-0407">Ion channel</keyword>
<feature type="transmembrane region" description="Helical" evidence="11">
    <location>
        <begin position="249"/>
        <end position="273"/>
    </location>
</feature>
<keyword evidence="5" id="KW-0406">Ion transport</keyword>
<evidence type="ECO:0000256" key="9">
    <source>
        <dbReference type="ARBA" id="ARBA00023303"/>
    </source>
</evidence>
<keyword evidence="6 11" id="KW-0472">Membrane</keyword>
<dbReference type="eggNOG" id="COG0038">
    <property type="taxonomic scope" value="Bacteria"/>
</dbReference>
<evidence type="ECO:0000256" key="6">
    <source>
        <dbReference type="ARBA" id="ARBA00023136"/>
    </source>
</evidence>
<dbReference type="InterPro" id="IPR001807">
    <property type="entry name" value="ClC"/>
</dbReference>
<dbReference type="Gene3D" id="1.10.3080.10">
    <property type="entry name" value="Clc chloride channel"/>
    <property type="match status" value="1"/>
</dbReference>
<keyword evidence="8" id="KW-0868">Chloride</keyword>
<feature type="transmembrane region" description="Helical" evidence="11">
    <location>
        <begin position="122"/>
        <end position="143"/>
    </location>
</feature>
<organism evidence="12 13">
    <name type="scientific">Paraburkholderia phymatum (strain DSM 17167 / CIP 108236 / LMG 21445 / STM815)</name>
    <name type="common">Burkholderia phymatum</name>
    <dbReference type="NCBI Taxonomy" id="391038"/>
    <lineage>
        <taxon>Bacteria</taxon>
        <taxon>Pseudomonadati</taxon>
        <taxon>Pseudomonadota</taxon>
        <taxon>Betaproteobacteria</taxon>
        <taxon>Burkholderiales</taxon>
        <taxon>Burkholderiaceae</taxon>
        <taxon>Paraburkholderia</taxon>
    </lineage>
</organism>
<dbReference type="PRINTS" id="PR00762">
    <property type="entry name" value="CLCHANNEL"/>
</dbReference>
<dbReference type="CDD" id="cd01034">
    <property type="entry name" value="EriC_like"/>
    <property type="match status" value="1"/>
</dbReference>
<dbReference type="Proteomes" id="UP000001192">
    <property type="component" value="Chromosome 1"/>
</dbReference>
<comment type="subcellular location">
    <subcellularLocation>
        <location evidence="1">Membrane</location>
        <topology evidence="1">Multi-pass membrane protein</topology>
    </subcellularLocation>
</comment>
<keyword evidence="3 11" id="KW-0812">Transmembrane</keyword>
<dbReference type="GO" id="GO:0034707">
    <property type="term" value="C:chloride channel complex"/>
    <property type="evidence" value="ECO:0007669"/>
    <property type="project" value="UniProtKB-KW"/>
</dbReference>
<evidence type="ECO:0000313" key="13">
    <source>
        <dbReference type="Proteomes" id="UP000001192"/>
    </source>
</evidence>
<feature type="transmembrane region" description="Helical" evidence="11">
    <location>
        <begin position="381"/>
        <end position="406"/>
    </location>
</feature>
<reference evidence="13" key="1">
    <citation type="journal article" date="2014" name="Stand. Genomic Sci.">
        <title>Complete genome sequence of Burkholderia phymatum STM815(T), a broad host range and efficient nitrogen-fixing symbiont of Mimosa species.</title>
        <authorList>
            <person name="Moulin L."/>
            <person name="Klonowska A."/>
            <person name="Caroline B."/>
            <person name="Booth K."/>
            <person name="Vriezen J.A."/>
            <person name="Melkonian R."/>
            <person name="James E.K."/>
            <person name="Young J.P."/>
            <person name="Bena G."/>
            <person name="Hauser L."/>
            <person name="Land M."/>
            <person name="Kyrpides N."/>
            <person name="Bruce D."/>
            <person name="Chain P."/>
            <person name="Copeland A."/>
            <person name="Pitluck S."/>
            <person name="Woyke T."/>
            <person name="Lizotte-Waniewski M."/>
            <person name="Bristow J."/>
            <person name="Riley M."/>
        </authorList>
    </citation>
    <scope>NUCLEOTIDE SEQUENCE [LARGE SCALE GENOMIC DNA]</scope>
    <source>
        <strain evidence="13">DSM 17167 / CIP 108236 / LMG 21445 / STM815</strain>
    </source>
</reference>
<name>B2JEH3_PARP8</name>
<dbReference type="EMBL" id="CP001043">
    <property type="protein sequence ID" value="ACC69850.1"/>
    <property type="molecule type" value="Genomic_DNA"/>
</dbReference>
<dbReference type="PANTHER" id="PTHR43427:SF6">
    <property type="entry name" value="CHLORIDE CHANNEL PROTEIN CLC-E"/>
    <property type="match status" value="1"/>
</dbReference>
<accession>B2JEH3</accession>
<evidence type="ECO:0000256" key="11">
    <source>
        <dbReference type="SAM" id="Phobius"/>
    </source>
</evidence>
<keyword evidence="7" id="KW-0869">Chloride channel</keyword>
<feature type="transmembrane region" description="Helical" evidence="11">
    <location>
        <begin position="412"/>
        <end position="433"/>
    </location>
</feature>
<feature type="transmembrane region" description="Helical" evidence="11">
    <location>
        <begin position="75"/>
        <end position="92"/>
    </location>
</feature>
<keyword evidence="4 11" id="KW-1133">Transmembrane helix</keyword>
<dbReference type="SUPFAM" id="SSF81340">
    <property type="entry name" value="Clc chloride channel"/>
    <property type="match status" value="1"/>
</dbReference>
<dbReference type="PANTHER" id="PTHR43427">
    <property type="entry name" value="CHLORIDE CHANNEL PROTEIN CLC-E"/>
    <property type="match status" value="1"/>
</dbReference>
<sequence length="485" mass="51868">MARLPARYSVQFRPIPMSRTPLLSSSIGRRVRRLWRQYGIFWMGAIAVGLTAVLYARLIDFGYNAFLDLQKQHRWLTLLLTPGVAALSVWLTRRFFRGAEGSGIPQVIATLHSNTSAAGARLLTFPLLLGKILVSFLAILGGFTIGREGPTVQVGAALMFNLRRLYPRSNALIERQLVLAGAAAGLSAAFNTPLAGIVFAIEELTRSFEARASGVLITAIIIAGIIALGLNGNYTYFGTIDIGAHFPKLLAVAVVITGIVTGIAGGLFCWLLLNTEHWMPERLRRLNSERPIAFAALCGLFIAAIGLASGGTTFGSGYAEARGLLYGTEHLSVFYPLLKMASMIGSYLPGIPGGIFAPSLSIGAGFGNVLHMIFSDMQLPMLIALAMVGYLAAVTQSPITSFVIVMEMINGHALVISLMATALVSSRISSVFAPPLYEALSKRYMAAAASASEAKAASSEARAEESDEAERPRDVPLTTRGEAKE</sequence>
<dbReference type="KEGG" id="bph:Bphy_0660"/>
<evidence type="ECO:0000256" key="1">
    <source>
        <dbReference type="ARBA" id="ARBA00004141"/>
    </source>
</evidence>
<keyword evidence="2" id="KW-0813">Transport</keyword>
<feature type="transmembrane region" description="Helical" evidence="11">
    <location>
        <begin position="178"/>
        <end position="201"/>
    </location>
</feature>
<dbReference type="InterPro" id="IPR014743">
    <property type="entry name" value="Cl-channel_core"/>
</dbReference>
<evidence type="ECO:0000256" key="3">
    <source>
        <dbReference type="ARBA" id="ARBA00022692"/>
    </source>
</evidence>
<dbReference type="Pfam" id="PF00654">
    <property type="entry name" value="Voltage_CLC"/>
    <property type="match status" value="1"/>
</dbReference>
<keyword evidence="13" id="KW-1185">Reference proteome</keyword>
<dbReference type="HOGENOM" id="CLU_015263_6_0_4"/>
<dbReference type="InterPro" id="IPR050368">
    <property type="entry name" value="ClC-type_chloride_channel"/>
</dbReference>
<feature type="transmembrane region" description="Helical" evidence="11">
    <location>
        <begin position="38"/>
        <end position="55"/>
    </location>
</feature>
<evidence type="ECO:0000256" key="5">
    <source>
        <dbReference type="ARBA" id="ARBA00023065"/>
    </source>
</evidence>
<feature type="transmembrane region" description="Helical" evidence="11">
    <location>
        <begin position="293"/>
        <end position="319"/>
    </location>
</feature>
<evidence type="ECO:0000256" key="2">
    <source>
        <dbReference type="ARBA" id="ARBA00022448"/>
    </source>
</evidence>
<proteinExistence type="predicted"/>
<evidence type="ECO:0000256" key="10">
    <source>
        <dbReference type="SAM" id="MobiDB-lite"/>
    </source>
</evidence>
<feature type="region of interest" description="Disordered" evidence="10">
    <location>
        <begin position="456"/>
        <end position="485"/>
    </location>
</feature>
<feature type="compositionally biased region" description="Basic and acidic residues" evidence="10">
    <location>
        <begin position="461"/>
        <end position="474"/>
    </location>
</feature>
<feature type="transmembrane region" description="Helical" evidence="11">
    <location>
        <begin position="355"/>
        <end position="374"/>
    </location>
</feature>
<evidence type="ECO:0000256" key="8">
    <source>
        <dbReference type="ARBA" id="ARBA00023214"/>
    </source>
</evidence>
<dbReference type="GO" id="GO:0005254">
    <property type="term" value="F:chloride channel activity"/>
    <property type="evidence" value="ECO:0007669"/>
    <property type="project" value="UniProtKB-KW"/>
</dbReference>
<evidence type="ECO:0000256" key="7">
    <source>
        <dbReference type="ARBA" id="ARBA00023173"/>
    </source>
</evidence>